<keyword evidence="3 6" id="KW-0812">Transmembrane</keyword>
<dbReference type="AlphaFoldDB" id="A0A2S6MUU0"/>
<dbReference type="PANTHER" id="PTHR43124:SF3">
    <property type="entry name" value="CHLORAMPHENICOL EFFLUX PUMP RV0191"/>
    <property type="match status" value="1"/>
</dbReference>
<dbReference type="OrthoDB" id="7930524at2"/>
<comment type="subcellular location">
    <subcellularLocation>
        <location evidence="1">Cell membrane</location>
        <topology evidence="1">Multi-pass membrane protein</topology>
    </subcellularLocation>
</comment>
<feature type="transmembrane region" description="Helical" evidence="6">
    <location>
        <begin position="304"/>
        <end position="327"/>
    </location>
</feature>
<keyword evidence="4 6" id="KW-1133">Transmembrane helix</keyword>
<feature type="transmembrane region" description="Helical" evidence="6">
    <location>
        <begin position="339"/>
        <end position="360"/>
    </location>
</feature>
<comment type="caution">
    <text evidence="8">The sequence shown here is derived from an EMBL/GenBank/DDBJ whole genome shotgun (WGS) entry which is preliminary data.</text>
</comment>
<feature type="transmembrane region" description="Helical" evidence="6">
    <location>
        <begin position="251"/>
        <end position="269"/>
    </location>
</feature>
<evidence type="ECO:0000256" key="5">
    <source>
        <dbReference type="ARBA" id="ARBA00023136"/>
    </source>
</evidence>
<dbReference type="Gene3D" id="1.20.1250.20">
    <property type="entry name" value="MFS general substrate transporter like domains"/>
    <property type="match status" value="1"/>
</dbReference>
<evidence type="ECO:0000256" key="2">
    <source>
        <dbReference type="ARBA" id="ARBA00022475"/>
    </source>
</evidence>
<evidence type="ECO:0000313" key="8">
    <source>
        <dbReference type="EMBL" id="PPQ26131.1"/>
    </source>
</evidence>
<feature type="transmembrane region" description="Helical" evidence="6">
    <location>
        <begin position="218"/>
        <end position="239"/>
    </location>
</feature>
<dbReference type="InterPro" id="IPR036259">
    <property type="entry name" value="MFS_trans_sf"/>
</dbReference>
<protein>
    <recommendedName>
        <fullName evidence="7">Major facilitator superfamily (MFS) profile domain-containing protein</fullName>
    </recommendedName>
</protein>
<evidence type="ECO:0000256" key="4">
    <source>
        <dbReference type="ARBA" id="ARBA00022989"/>
    </source>
</evidence>
<keyword evidence="2" id="KW-1003">Cell membrane</keyword>
<feature type="transmembrane region" description="Helical" evidence="6">
    <location>
        <begin position="113"/>
        <end position="130"/>
    </location>
</feature>
<feature type="transmembrane region" description="Helical" evidence="6">
    <location>
        <begin position="169"/>
        <end position="187"/>
    </location>
</feature>
<dbReference type="Proteomes" id="UP000239089">
    <property type="component" value="Unassembled WGS sequence"/>
</dbReference>
<dbReference type="InterPro" id="IPR011701">
    <property type="entry name" value="MFS"/>
</dbReference>
<accession>A0A2S6MUU0</accession>
<sequence length="390" mass="40421">MRALGTETADSPTRDNLVLALGCGGLVSAADNWIVAPILPSIAEGLGVSVAQAALVLAAYMIPYGLMQPVHGYFSEGYGRLRLLRKLMLGLAFGTVGCALSPSFLCLCICRCVTGFFAAGLIAVSLALIGDRAPSDERQTHVGRFMGIVFLGQAMSVGFGGLLAQYVSWRVVFAVFAGMAMIVFGLLRRLGDDLPHKPTSDFTRELYRAVGAPKGRSVYLLAFADGYLLLGIYGFIGAFLQQRGGLDPLRAGGVLMLFGVASLIAGVCMGRVTRRMGRRETAMIGAALGLLAASLLALSSHWGIGALAVVALGLGYVLVQSTLATLAFEVGASGLSSGLVGLGLFGGGGVASAVGGVILAHYGYEALWIVSIVGTGLLVIAFFKARAAFE</sequence>
<dbReference type="GO" id="GO:0022857">
    <property type="term" value="F:transmembrane transporter activity"/>
    <property type="evidence" value="ECO:0007669"/>
    <property type="project" value="InterPro"/>
</dbReference>
<feature type="transmembrane region" description="Helical" evidence="6">
    <location>
        <begin position="45"/>
        <end position="66"/>
    </location>
</feature>
<feature type="transmembrane region" description="Helical" evidence="6">
    <location>
        <begin position="87"/>
        <end position="107"/>
    </location>
</feature>
<dbReference type="EMBL" id="NHSJ01000137">
    <property type="protein sequence ID" value="PPQ26131.1"/>
    <property type="molecule type" value="Genomic_DNA"/>
</dbReference>
<keyword evidence="9" id="KW-1185">Reference proteome</keyword>
<gene>
    <name evidence="8" type="ORF">CCR94_23130</name>
</gene>
<name>A0A2S6MUU0_9HYPH</name>
<evidence type="ECO:0000259" key="7">
    <source>
        <dbReference type="PROSITE" id="PS50850"/>
    </source>
</evidence>
<feature type="transmembrane region" description="Helical" evidence="6">
    <location>
        <begin position="142"/>
        <end position="163"/>
    </location>
</feature>
<reference evidence="8 9" key="1">
    <citation type="journal article" date="2018" name="Arch. Microbiol.">
        <title>New insights into the metabolic potential of the phototrophic purple bacterium Rhodopila globiformis DSM 161(T) from its draft genome sequence and evidence for a vanadium-dependent nitrogenase.</title>
        <authorList>
            <person name="Imhoff J.F."/>
            <person name="Rahn T."/>
            <person name="Kunzel S."/>
            <person name="Neulinger S.C."/>
        </authorList>
    </citation>
    <scope>NUCLEOTIDE SEQUENCE [LARGE SCALE GENOMIC DNA]</scope>
    <source>
        <strain evidence="8 9">DSM 16996</strain>
    </source>
</reference>
<organism evidence="8 9">
    <name type="scientific">Rhodoblastus sphagnicola</name>
    <dbReference type="NCBI Taxonomy" id="333368"/>
    <lineage>
        <taxon>Bacteria</taxon>
        <taxon>Pseudomonadati</taxon>
        <taxon>Pseudomonadota</taxon>
        <taxon>Alphaproteobacteria</taxon>
        <taxon>Hyphomicrobiales</taxon>
        <taxon>Rhodoblastaceae</taxon>
        <taxon>Rhodoblastus</taxon>
    </lineage>
</organism>
<proteinExistence type="predicted"/>
<dbReference type="PROSITE" id="PS50850">
    <property type="entry name" value="MFS"/>
    <property type="match status" value="1"/>
</dbReference>
<feature type="transmembrane region" description="Helical" evidence="6">
    <location>
        <begin position="281"/>
        <end position="298"/>
    </location>
</feature>
<evidence type="ECO:0000313" key="9">
    <source>
        <dbReference type="Proteomes" id="UP000239089"/>
    </source>
</evidence>
<dbReference type="PANTHER" id="PTHR43124">
    <property type="entry name" value="PURINE EFFLUX PUMP PBUE"/>
    <property type="match status" value="1"/>
</dbReference>
<evidence type="ECO:0000256" key="1">
    <source>
        <dbReference type="ARBA" id="ARBA00004651"/>
    </source>
</evidence>
<dbReference type="Pfam" id="PF07690">
    <property type="entry name" value="MFS_1"/>
    <property type="match status" value="1"/>
</dbReference>
<dbReference type="GO" id="GO:0005886">
    <property type="term" value="C:plasma membrane"/>
    <property type="evidence" value="ECO:0007669"/>
    <property type="project" value="UniProtKB-SubCell"/>
</dbReference>
<evidence type="ECO:0000256" key="3">
    <source>
        <dbReference type="ARBA" id="ARBA00022692"/>
    </source>
</evidence>
<keyword evidence="5 6" id="KW-0472">Membrane</keyword>
<dbReference type="SUPFAM" id="SSF103473">
    <property type="entry name" value="MFS general substrate transporter"/>
    <property type="match status" value="1"/>
</dbReference>
<feature type="domain" description="Major facilitator superfamily (MFS) profile" evidence="7">
    <location>
        <begin position="17"/>
        <end position="388"/>
    </location>
</feature>
<feature type="transmembrane region" description="Helical" evidence="6">
    <location>
        <begin position="366"/>
        <end position="383"/>
    </location>
</feature>
<evidence type="ECO:0000256" key="6">
    <source>
        <dbReference type="SAM" id="Phobius"/>
    </source>
</evidence>
<dbReference type="InterPro" id="IPR050189">
    <property type="entry name" value="MFS_Efflux_Transporters"/>
</dbReference>
<dbReference type="InterPro" id="IPR020846">
    <property type="entry name" value="MFS_dom"/>
</dbReference>
<dbReference type="CDD" id="cd17324">
    <property type="entry name" value="MFS_NepI_like"/>
    <property type="match status" value="1"/>
</dbReference>